<protein>
    <recommendedName>
        <fullName evidence="1">Peptidase M20 domain-containing protein 2</fullName>
    </recommendedName>
</protein>
<dbReference type="Gene3D" id="3.30.70.360">
    <property type="match status" value="1"/>
</dbReference>
<comment type="similarity">
    <text evidence="1">Belongs to the peptidase M20A family.</text>
</comment>
<dbReference type="InterPro" id="IPR017144">
    <property type="entry name" value="Xaa-Arg_dipeptidase"/>
</dbReference>
<dbReference type="KEGG" id="sgm:GCM10017557_51840"/>
<dbReference type="GO" id="GO:0005737">
    <property type="term" value="C:cytoplasm"/>
    <property type="evidence" value="ECO:0007669"/>
    <property type="project" value="TreeGrafter"/>
</dbReference>
<evidence type="ECO:0000259" key="2">
    <source>
        <dbReference type="Pfam" id="PF07687"/>
    </source>
</evidence>
<dbReference type="AlphaFoldDB" id="A0A7G1PB23"/>
<keyword evidence="4" id="KW-1185">Reference proteome</keyword>
<dbReference type="GO" id="GO:0046657">
    <property type="term" value="P:folic acid catabolic process"/>
    <property type="evidence" value="ECO:0007669"/>
    <property type="project" value="TreeGrafter"/>
</dbReference>
<feature type="domain" description="Peptidase M20 dimerisation" evidence="2">
    <location>
        <begin position="176"/>
        <end position="267"/>
    </location>
</feature>
<dbReference type="Proteomes" id="UP000516444">
    <property type="component" value="Chromosome"/>
</dbReference>
<sequence length="390" mass="40422">MTPAKNSSKNSSKDTAARRIRTAGDQLIDLSHRIHAHPELAFEEHLASRWVAEALSDAGFDVRHGCYGLPTAVSATIGNGPTHIAFCAEYDALPEIGHACGHNIIAAAAVGAGLGLAPLADELGLTVHVLGTPAEEGGGGKILMLEQGAFDGLHAAMMVHPAATESAAMPGLAVTQFDVTYHGKPAHAGAYPELGVNAADAMTLAQVGVALLRQQTAPDQRISGISTEAGSAPNIIPDVSRGRWLVRTDSLDTLRPLARRVHRCFEAGALATGCELTTSPVSPDYADLRPDQDMLTRWVANATALGRSFPHLPNGVAGASTDMGNVSHVVPTIHPMLGLDCYPAVNHQPEFTAACITPTADRAVLDGAIAMAWTAIDTAAAASNTAGEAT</sequence>
<dbReference type="PIRSF" id="PIRSF037226">
    <property type="entry name" value="Amidohydrolase_ACY1L2_prd"/>
    <property type="match status" value="1"/>
</dbReference>
<dbReference type="RefSeq" id="WP_190852277.1">
    <property type="nucleotide sequence ID" value="NZ_AP023440.1"/>
</dbReference>
<dbReference type="PANTHER" id="PTHR30575:SF0">
    <property type="entry name" value="XAA-ARG DIPEPTIDASE"/>
    <property type="match status" value="1"/>
</dbReference>
<dbReference type="Pfam" id="PF07687">
    <property type="entry name" value="M20_dimer"/>
    <property type="match status" value="1"/>
</dbReference>
<evidence type="ECO:0000256" key="1">
    <source>
        <dbReference type="PIRNR" id="PIRNR037226"/>
    </source>
</evidence>
<dbReference type="InterPro" id="IPR002933">
    <property type="entry name" value="Peptidase_M20"/>
</dbReference>
<dbReference type="InterPro" id="IPR017439">
    <property type="entry name" value="Amidohydrolase"/>
</dbReference>
<dbReference type="CDD" id="cd05672">
    <property type="entry name" value="M20_ACY1L2-like"/>
    <property type="match status" value="1"/>
</dbReference>
<organism evidence="3 4">
    <name type="scientific">Streptomyces aurantiacus</name>
    <dbReference type="NCBI Taxonomy" id="47760"/>
    <lineage>
        <taxon>Bacteria</taxon>
        <taxon>Bacillati</taxon>
        <taxon>Actinomycetota</taxon>
        <taxon>Actinomycetes</taxon>
        <taxon>Kitasatosporales</taxon>
        <taxon>Streptomycetaceae</taxon>
        <taxon>Streptomyces</taxon>
        <taxon>Streptomyces aurantiacus group</taxon>
    </lineage>
</organism>
<dbReference type="NCBIfam" id="TIGR01891">
    <property type="entry name" value="amidohydrolases"/>
    <property type="match status" value="1"/>
</dbReference>
<dbReference type="GO" id="GO:0071713">
    <property type="term" value="F:para-aminobenzoyl-glutamate hydrolase activity"/>
    <property type="evidence" value="ECO:0007669"/>
    <property type="project" value="TreeGrafter"/>
</dbReference>
<reference evidence="3 4" key="1">
    <citation type="journal article" date="2014" name="Int. J. Syst. Evol. Microbiol.">
        <title>Complete genome sequence of Corynebacterium casei LMG S-19264T (=DSM 44701T), isolated from a smear-ripened cheese.</title>
        <authorList>
            <consortium name="US DOE Joint Genome Institute (JGI-PGF)"/>
            <person name="Walter F."/>
            <person name="Albersmeier A."/>
            <person name="Kalinowski J."/>
            <person name="Ruckert C."/>
        </authorList>
    </citation>
    <scope>NUCLEOTIDE SEQUENCE [LARGE SCALE GENOMIC DNA]</scope>
    <source>
        <strain evidence="3 4">JCM 4677</strain>
    </source>
</reference>
<dbReference type="Pfam" id="PF01546">
    <property type="entry name" value="Peptidase_M20"/>
    <property type="match status" value="1"/>
</dbReference>
<dbReference type="SUPFAM" id="SSF53187">
    <property type="entry name" value="Zn-dependent exopeptidases"/>
    <property type="match status" value="1"/>
</dbReference>
<dbReference type="InterPro" id="IPR011650">
    <property type="entry name" value="Peptidase_M20_dimer"/>
</dbReference>
<dbReference type="FunFam" id="3.30.70.360:FF:000004">
    <property type="entry name" value="Peptidase M20 domain-containing protein 2"/>
    <property type="match status" value="1"/>
</dbReference>
<gene>
    <name evidence="3" type="ORF">GCM10017557_51840</name>
</gene>
<evidence type="ECO:0000313" key="3">
    <source>
        <dbReference type="EMBL" id="BCL30325.1"/>
    </source>
</evidence>
<name>A0A7G1PB23_9ACTN</name>
<dbReference type="InterPro" id="IPR036264">
    <property type="entry name" value="Bact_exopeptidase_dim_dom"/>
</dbReference>
<dbReference type="InterPro" id="IPR052030">
    <property type="entry name" value="Peptidase_M20/M20A_hydrolases"/>
</dbReference>
<dbReference type="GO" id="GO:0016805">
    <property type="term" value="F:dipeptidase activity"/>
    <property type="evidence" value="ECO:0007669"/>
    <property type="project" value="InterPro"/>
</dbReference>
<dbReference type="EMBL" id="AP023440">
    <property type="protein sequence ID" value="BCL30325.1"/>
    <property type="molecule type" value="Genomic_DNA"/>
</dbReference>
<proteinExistence type="inferred from homology"/>
<accession>A0A7G1PB23</accession>
<dbReference type="SUPFAM" id="SSF55031">
    <property type="entry name" value="Bacterial exopeptidase dimerisation domain"/>
    <property type="match status" value="1"/>
</dbReference>
<evidence type="ECO:0000313" key="4">
    <source>
        <dbReference type="Proteomes" id="UP000516444"/>
    </source>
</evidence>
<dbReference type="Gene3D" id="3.40.630.10">
    <property type="entry name" value="Zn peptidases"/>
    <property type="match status" value="1"/>
</dbReference>
<dbReference type="PANTHER" id="PTHR30575">
    <property type="entry name" value="PEPTIDASE M20"/>
    <property type="match status" value="1"/>
</dbReference>